<gene>
    <name evidence="5" type="ORF">DS031_20050</name>
</gene>
<evidence type="ECO:0000259" key="4">
    <source>
        <dbReference type="Pfam" id="PF03358"/>
    </source>
</evidence>
<dbReference type="RefSeq" id="WP_113807983.1">
    <property type="nucleotide sequence ID" value="NZ_QOCW01000029.1"/>
</dbReference>
<dbReference type="Gene3D" id="3.40.50.360">
    <property type="match status" value="1"/>
</dbReference>
<name>A0A366XNB8_9BACI</name>
<protein>
    <submittedName>
        <fullName evidence="5">FMN-dependent NADH-azoreductase</fullName>
    </submittedName>
</protein>
<dbReference type="InterPro" id="IPR029039">
    <property type="entry name" value="Flavoprotein-like_sf"/>
</dbReference>
<dbReference type="GO" id="GO:0016491">
    <property type="term" value="F:oxidoreductase activity"/>
    <property type="evidence" value="ECO:0007669"/>
    <property type="project" value="UniProtKB-KW"/>
</dbReference>
<reference evidence="5 6" key="1">
    <citation type="submission" date="2018-07" db="EMBL/GenBank/DDBJ databases">
        <title>Lottiidibacillus patelloidae gen. nov., sp. nov., isolated from the intestinal tract of a marine limpet and the reclassification of B. taeanensis BH030017T, B. algicola KMM 3737T and B. hwajinpoensis SW-72T as genus Lottiidibacillus.</title>
        <authorList>
            <person name="Liu R."/>
            <person name="Huang Z."/>
        </authorList>
    </citation>
    <scope>NUCLEOTIDE SEQUENCE [LARGE SCALE GENOMIC DNA]</scope>
    <source>
        <strain evidence="5 6">BH030017</strain>
    </source>
</reference>
<proteinExistence type="predicted"/>
<evidence type="ECO:0000256" key="1">
    <source>
        <dbReference type="ARBA" id="ARBA00022630"/>
    </source>
</evidence>
<keyword evidence="2" id="KW-0288">FMN</keyword>
<accession>A0A366XNB8</accession>
<dbReference type="PANTHER" id="PTHR43408:SF2">
    <property type="entry name" value="FMN REDUCTASE (NADPH)"/>
    <property type="match status" value="1"/>
</dbReference>
<evidence type="ECO:0000313" key="6">
    <source>
        <dbReference type="Proteomes" id="UP000253314"/>
    </source>
</evidence>
<dbReference type="PANTHER" id="PTHR43408">
    <property type="entry name" value="FMN REDUCTASE (NADPH)"/>
    <property type="match status" value="1"/>
</dbReference>
<organism evidence="5 6">
    <name type="scientific">Bacillus taeanensis</name>
    <dbReference type="NCBI Taxonomy" id="273032"/>
    <lineage>
        <taxon>Bacteria</taxon>
        <taxon>Bacillati</taxon>
        <taxon>Bacillota</taxon>
        <taxon>Bacilli</taxon>
        <taxon>Bacillales</taxon>
        <taxon>Bacillaceae</taxon>
        <taxon>Bacillus</taxon>
    </lineage>
</organism>
<evidence type="ECO:0000313" key="5">
    <source>
        <dbReference type="EMBL" id="RBW67840.1"/>
    </source>
</evidence>
<keyword evidence="3" id="KW-0560">Oxidoreductase</keyword>
<dbReference type="Pfam" id="PF03358">
    <property type="entry name" value="FMN_red"/>
    <property type="match status" value="1"/>
</dbReference>
<feature type="domain" description="NADPH-dependent FMN reductase-like" evidence="4">
    <location>
        <begin position="1"/>
        <end position="142"/>
    </location>
</feature>
<dbReference type="SUPFAM" id="SSF52218">
    <property type="entry name" value="Flavoproteins"/>
    <property type="match status" value="1"/>
</dbReference>
<dbReference type="InterPro" id="IPR005025">
    <property type="entry name" value="FMN_Rdtase-like_dom"/>
</dbReference>
<dbReference type="Proteomes" id="UP000253314">
    <property type="component" value="Unassembled WGS sequence"/>
</dbReference>
<evidence type="ECO:0000256" key="3">
    <source>
        <dbReference type="ARBA" id="ARBA00023002"/>
    </source>
</evidence>
<dbReference type="EMBL" id="QOCW01000029">
    <property type="protein sequence ID" value="RBW67840.1"/>
    <property type="molecule type" value="Genomic_DNA"/>
</dbReference>
<sequence length="179" mass="19777">MKITLVCGSIREKSTTKAILSQVNDYLENQNIEVNFIDFQNRPLPMFDGTKETKEKAAWWIKAVDEADGLIVASPEYHNSFSGVLKNAFDFISFDQTHDKPTGMIATAGGGKGGINCLNGMRTFLRGIGALVLPQQVAIDAGEFNDVPICTNKDLCERAFQLSDEVVRFAKLLEKQKVS</sequence>
<evidence type="ECO:0000256" key="2">
    <source>
        <dbReference type="ARBA" id="ARBA00022643"/>
    </source>
</evidence>
<dbReference type="InterPro" id="IPR051814">
    <property type="entry name" value="NAD(P)H-dep_FMN_reductase"/>
</dbReference>
<keyword evidence="6" id="KW-1185">Reference proteome</keyword>
<keyword evidence="1" id="KW-0285">Flavoprotein</keyword>
<dbReference type="OrthoDB" id="9790975at2"/>
<comment type="caution">
    <text evidence="5">The sequence shown here is derived from an EMBL/GenBank/DDBJ whole genome shotgun (WGS) entry which is preliminary data.</text>
</comment>
<dbReference type="AlphaFoldDB" id="A0A366XNB8"/>